<comment type="caution">
    <text evidence="2">The sequence shown here is derived from an EMBL/GenBank/DDBJ whole genome shotgun (WGS) entry which is preliminary data.</text>
</comment>
<keyword evidence="1" id="KW-0812">Transmembrane</keyword>
<accession>A0A815V2G5</accession>
<dbReference type="EMBL" id="CAJNOG010002951">
    <property type="protein sequence ID" value="CAF1522185.1"/>
    <property type="molecule type" value="Genomic_DNA"/>
</dbReference>
<keyword evidence="1" id="KW-0472">Membrane</keyword>
<gene>
    <name evidence="2" type="ORF">JYZ213_LOCUS44636</name>
</gene>
<protein>
    <recommendedName>
        <fullName evidence="4">Major facilitator superfamily (MFS) profile domain-containing protein</fullName>
    </recommendedName>
</protein>
<evidence type="ECO:0000256" key="1">
    <source>
        <dbReference type="SAM" id="Phobius"/>
    </source>
</evidence>
<evidence type="ECO:0008006" key="4">
    <source>
        <dbReference type="Google" id="ProtNLM"/>
    </source>
</evidence>
<feature type="transmembrane region" description="Helical" evidence="1">
    <location>
        <begin position="101"/>
        <end position="119"/>
    </location>
</feature>
<dbReference type="Pfam" id="PF07690">
    <property type="entry name" value="MFS_1"/>
    <property type="match status" value="1"/>
</dbReference>
<dbReference type="Proteomes" id="UP000663845">
    <property type="component" value="Unassembled WGS sequence"/>
</dbReference>
<dbReference type="InterPro" id="IPR036259">
    <property type="entry name" value="MFS_trans_sf"/>
</dbReference>
<feature type="transmembrane region" description="Helical" evidence="1">
    <location>
        <begin position="72"/>
        <end position="95"/>
    </location>
</feature>
<dbReference type="InterPro" id="IPR011701">
    <property type="entry name" value="MFS"/>
</dbReference>
<evidence type="ECO:0000313" key="2">
    <source>
        <dbReference type="EMBL" id="CAF1522185.1"/>
    </source>
</evidence>
<feature type="transmembrane region" description="Helical" evidence="1">
    <location>
        <begin position="32"/>
        <end position="51"/>
    </location>
</feature>
<organism evidence="2 3">
    <name type="scientific">Adineta steineri</name>
    <dbReference type="NCBI Taxonomy" id="433720"/>
    <lineage>
        <taxon>Eukaryota</taxon>
        <taxon>Metazoa</taxon>
        <taxon>Spiralia</taxon>
        <taxon>Gnathifera</taxon>
        <taxon>Rotifera</taxon>
        <taxon>Eurotatoria</taxon>
        <taxon>Bdelloidea</taxon>
        <taxon>Adinetida</taxon>
        <taxon>Adinetidae</taxon>
        <taxon>Adineta</taxon>
    </lineage>
</organism>
<reference evidence="2" key="1">
    <citation type="submission" date="2021-02" db="EMBL/GenBank/DDBJ databases">
        <authorList>
            <person name="Nowell W R."/>
        </authorList>
    </citation>
    <scope>NUCLEOTIDE SEQUENCE</scope>
</reference>
<dbReference type="SUPFAM" id="SSF103473">
    <property type="entry name" value="MFS general substrate transporter"/>
    <property type="match status" value="1"/>
</dbReference>
<dbReference type="GO" id="GO:0022857">
    <property type="term" value="F:transmembrane transporter activity"/>
    <property type="evidence" value="ECO:0007669"/>
    <property type="project" value="InterPro"/>
</dbReference>
<proteinExistence type="predicted"/>
<dbReference type="AlphaFoldDB" id="A0A815V2G5"/>
<name>A0A815V2G5_9BILA</name>
<evidence type="ECO:0000313" key="3">
    <source>
        <dbReference type="Proteomes" id="UP000663845"/>
    </source>
</evidence>
<sequence length="133" mass="14795">MLLLEISLALGFIGCLVMINQSGDLNNIELTIGMVLIWSLSSPICQTVIVSSTTCKIKELGLQQQQARMMGWMTASGSIGRIILPLIAGAFYTWHNNYADVFIFSSSIAAIAFIIPLLFRVESYYRKRRLTNS</sequence>
<dbReference type="Gene3D" id="1.20.1250.20">
    <property type="entry name" value="MFS general substrate transporter like domains"/>
    <property type="match status" value="1"/>
</dbReference>
<keyword evidence="1" id="KW-1133">Transmembrane helix</keyword>